<dbReference type="AlphaFoldDB" id="A0A7K1LAC7"/>
<keyword evidence="2" id="KW-1185">Reference proteome</keyword>
<gene>
    <name evidence="1" type="ORF">GNZ18_33020</name>
</gene>
<dbReference type="Proteomes" id="UP000432015">
    <property type="component" value="Unassembled WGS sequence"/>
</dbReference>
<dbReference type="RefSeq" id="WP_156220552.1">
    <property type="nucleotide sequence ID" value="NZ_WOFH01000014.1"/>
</dbReference>
<protein>
    <submittedName>
        <fullName evidence="1">Uncharacterized protein</fullName>
    </submittedName>
</protein>
<dbReference type="EMBL" id="WOFH01000014">
    <property type="protein sequence ID" value="MUN41380.1"/>
    <property type="molecule type" value="Genomic_DNA"/>
</dbReference>
<organism evidence="1 2">
    <name type="scientific">Actinomadura litoris</name>
    <dbReference type="NCBI Taxonomy" id="2678616"/>
    <lineage>
        <taxon>Bacteria</taxon>
        <taxon>Bacillati</taxon>
        <taxon>Actinomycetota</taxon>
        <taxon>Actinomycetes</taxon>
        <taxon>Streptosporangiales</taxon>
        <taxon>Thermomonosporaceae</taxon>
        <taxon>Actinomadura</taxon>
    </lineage>
</organism>
<evidence type="ECO:0000313" key="2">
    <source>
        <dbReference type="Proteomes" id="UP000432015"/>
    </source>
</evidence>
<accession>A0A7K1LAC7</accession>
<reference evidence="1 2" key="1">
    <citation type="submission" date="2019-11" db="EMBL/GenBank/DDBJ databases">
        <authorList>
            <person name="Cao P."/>
        </authorList>
    </citation>
    <scope>NUCLEOTIDE SEQUENCE [LARGE SCALE GENOMIC DNA]</scope>
    <source>
        <strain evidence="1 2">NEAU-AAG5</strain>
    </source>
</reference>
<evidence type="ECO:0000313" key="1">
    <source>
        <dbReference type="EMBL" id="MUN41380.1"/>
    </source>
</evidence>
<comment type="caution">
    <text evidence="1">The sequence shown here is derived from an EMBL/GenBank/DDBJ whole genome shotgun (WGS) entry which is preliminary data.</text>
</comment>
<sequence>MRNEETIAAISTKIATHLSEMTGTHVPVVTITDIEHTLAGGDPGTFSELIPFMPYTRALPTLDPFAGPGSIQDIINRLGMYAVASACPLERIEPVWPNEQGLTPEEIAELREEEHLEYIPREFWPTAQDGTPRTQAAMQAADTELQVAYDFEPDEWAPGRTYQLQHRAELAARYLPPDFVPQGEGAEADAERELAAWGAMRAARDEIVRRARAAGVTKTRIHEITGISRATLDRIPGV</sequence>
<proteinExistence type="predicted"/>
<name>A0A7K1LAC7_9ACTN</name>